<evidence type="ECO:0000256" key="1">
    <source>
        <dbReference type="SAM" id="MobiDB-lite"/>
    </source>
</evidence>
<evidence type="ECO:0000313" key="2">
    <source>
        <dbReference type="EMBL" id="GFE80259.1"/>
    </source>
</evidence>
<accession>A0A829YAB9</accession>
<sequence>MTFDRQPYQPSTILHDSPVERRLQVQRAEQERAALRESELEDQSSPVKEPRERIEIWERLHALRLPRSPDHLLLTVIATQTRLTVAQLHEEQRRRVARSVPPAAGALT</sequence>
<name>A0A829YAB9_9GAMM</name>
<comment type="caution">
    <text evidence="2">The sequence shown here is derived from an EMBL/GenBank/DDBJ whole genome shotgun (WGS) entry which is preliminary data.</text>
</comment>
<dbReference type="EMBL" id="BLJN01000002">
    <property type="protein sequence ID" value="GFE80259.1"/>
    <property type="molecule type" value="Genomic_DNA"/>
</dbReference>
<evidence type="ECO:0000313" key="3">
    <source>
        <dbReference type="Proteomes" id="UP000445000"/>
    </source>
</evidence>
<feature type="compositionally biased region" description="Basic and acidic residues" evidence="1">
    <location>
        <begin position="17"/>
        <end position="38"/>
    </location>
</feature>
<protein>
    <submittedName>
        <fullName evidence="2">Uncharacterized protein</fullName>
    </submittedName>
</protein>
<dbReference type="AlphaFoldDB" id="A0A829YAB9"/>
<feature type="region of interest" description="Disordered" evidence="1">
    <location>
        <begin position="1"/>
        <end position="50"/>
    </location>
</feature>
<dbReference type="Proteomes" id="UP000445000">
    <property type="component" value="Unassembled WGS sequence"/>
</dbReference>
<gene>
    <name evidence="2" type="ORF">GCM10011487_22590</name>
</gene>
<dbReference type="RefSeq" id="WP_161811966.1">
    <property type="nucleotide sequence ID" value="NZ_BLJN01000002.1"/>
</dbReference>
<reference evidence="3" key="1">
    <citation type="submission" date="2020-01" db="EMBL/GenBank/DDBJ databases">
        <title>'Steroidobacter agaridevorans' sp. nov., agar-degrading bacteria isolated from rhizosphere soils.</title>
        <authorList>
            <person name="Ikenaga M."/>
            <person name="Kataoka M."/>
            <person name="Murouchi A."/>
            <person name="Katsuragi S."/>
            <person name="Sakai M."/>
        </authorList>
    </citation>
    <scope>NUCLEOTIDE SEQUENCE [LARGE SCALE GENOMIC DNA]</scope>
    <source>
        <strain evidence="3">YU21-B</strain>
    </source>
</reference>
<organism evidence="2 3">
    <name type="scientific">Steroidobacter agaridevorans</name>
    <dbReference type="NCBI Taxonomy" id="2695856"/>
    <lineage>
        <taxon>Bacteria</taxon>
        <taxon>Pseudomonadati</taxon>
        <taxon>Pseudomonadota</taxon>
        <taxon>Gammaproteobacteria</taxon>
        <taxon>Steroidobacterales</taxon>
        <taxon>Steroidobacteraceae</taxon>
        <taxon>Steroidobacter</taxon>
    </lineage>
</organism>
<keyword evidence="3" id="KW-1185">Reference proteome</keyword>
<proteinExistence type="predicted"/>